<protein>
    <submittedName>
        <fullName evidence="8">Cytochrome P450</fullName>
    </submittedName>
</protein>
<evidence type="ECO:0000256" key="4">
    <source>
        <dbReference type="ARBA" id="ARBA00023002"/>
    </source>
</evidence>
<organism evidence="8 9">
    <name type="scientific">Burkholderia gladioli</name>
    <name type="common">Pseudomonas marginata</name>
    <name type="synonym">Phytomonas marginata</name>
    <dbReference type="NCBI Taxonomy" id="28095"/>
    <lineage>
        <taxon>Bacteria</taxon>
        <taxon>Pseudomonadati</taxon>
        <taxon>Pseudomonadota</taxon>
        <taxon>Betaproteobacteria</taxon>
        <taxon>Burkholderiales</taxon>
        <taxon>Burkholderiaceae</taxon>
        <taxon>Burkholderia</taxon>
    </lineage>
</organism>
<dbReference type="CDD" id="cd20625">
    <property type="entry name" value="CYP164-like"/>
    <property type="match status" value="1"/>
</dbReference>
<keyword evidence="4 7" id="KW-0560">Oxidoreductase</keyword>
<evidence type="ECO:0000256" key="5">
    <source>
        <dbReference type="ARBA" id="ARBA00023004"/>
    </source>
</evidence>
<keyword evidence="5 7" id="KW-0408">Iron</keyword>
<keyword evidence="3 7" id="KW-0479">Metal-binding</keyword>
<dbReference type="InterPro" id="IPR036396">
    <property type="entry name" value="Cyt_P450_sf"/>
</dbReference>
<dbReference type="InterPro" id="IPR001128">
    <property type="entry name" value="Cyt_P450"/>
</dbReference>
<dbReference type="InterPro" id="IPR017972">
    <property type="entry name" value="Cyt_P450_CS"/>
</dbReference>
<evidence type="ECO:0000256" key="3">
    <source>
        <dbReference type="ARBA" id="ARBA00022723"/>
    </source>
</evidence>
<reference evidence="9" key="1">
    <citation type="submission" date="2017-09" db="EMBL/GenBank/DDBJ databases">
        <title>FDA dAtabase for Regulatory Grade micrObial Sequences (FDA-ARGOS): Supporting development and validation of Infectious Disease Dx tests.</title>
        <authorList>
            <person name="Minogue T."/>
            <person name="Wolcott M."/>
            <person name="Wasieloski L."/>
            <person name="Aguilar W."/>
            <person name="Moore D."/>
            <person name="Tallon L."/>
            <person name="Sadzewicz L."/>
            <person name="Ott S."/>
            <person name="Zhao X."/>
            <person name="Nagaraj S."/>
            <person name="Vavikolanu K."/>
            <person name="Aluvathingal J."/>
            <person name="Nadendla S."/>
            <person name="Sichtig H."/>
        </authorList>
    </citation>
    <scope>NUCLEOTIDE SEQUENCE [LARGE SCALE GENOMIC DNA]</scope>
    <source>
        <strain evidence="9">FDAARGOS_390</strain>
    </source>
</reference>
<accession>A0A2A7SC09</accession>
<dbReference type="GO" id="GO:0005506">
    <property type="term" value="F:iron ion binding"/>
    <property type="evidence" value="ECO:0007669"/>
    <property type="project" value="InterPro"/>
</dbReference>
<dbReference type="SUPFAM" id="SSF48264">
    <property type="entry name" value="Cytochrome P450"/>
    <property type="match status" value="1"/>
</dbReference>
<dbReference type="GO" id="GO:0004497">
    <property type="term" value="F:monooxygenase activity"/>
    <property type="evidence" value="ECO:0007669"/>
    <property type="project" value="UniProtKB-KW"/>
</dbReference>
<evidence type="ECO:0000256" key="7">
    <source>
        <dbReference type="RuleBase" id="RU000461"/>
    </source>
</evidence>
<keyword evidence="6 7" id="KW-0503">Monooxygenase</keyword>
<dbReference type="PRINTS" id="PR00359">
    <property type="entry name" value="BP450"/>
</dbReference>
<evidence type="ECO:0000256" key="2">
    <source>
        <dbReference type="ARBA" id="ARBA00022617"/>
    </source>
</evidence>
<dbReference type="AlphaFoldDB" id="A0A2A7SC09"/>
<dbReference type="PANTHER" id="PTHR46696:SF1">
    <property type="entry name" value="CYTOCHROME P450 YJIB-RELATED"/>
    <property type="match status" value="1"/>
</dbReference>
<evidence type="ECO:0000313" key="8">
    <source>
        <dbReference type="EMBL" id="PEH41197.1"/>
    </source>
</evidence>
<dbReference type="PRINTS" id="PR00385">
    <property type="entry name" value="P450"/>
</dbReference>
<dbReference type="Gene3D" id="1.10.630.10">
    <property type="entry name" value="Cytochrome P450"/>
    <property type="match status" value="1"/>
</dbReference>
<gene>
    <name evidence="8" type="ORF">CRM94_02935</name>
</gene>
<dbReference type="FunFam" id="1.10.630.10:FF:000018">
    <property type="entry name" value="Cytochrome P450 monooxygenase"/>
    <property type="match status" value="1"/>
</dbReference>
<comment type="caution">
    <text evidence="8">The sequence shown here is derived from an EMBL/GenBank/DDBJ whole genome shotgun (WGS) entry which is preliminary data.</text>
</comment>
<evidence type="ECO:0000256" key="1">
    <source>
        <dbReference type="ARBA" id="ARBA00010617"/>
    </source>
</evidence>
<dbReference type="InterPro" id="IPR002397">
    <property type="entry name" value="Cyt_P450_B"/>
</dbReference>
<name>A0A2A7SC09_BURGA</name>
<dbReference type="PROSITE" id="PS00086">
    <property type="entry name" value="CYTOCHROME_P450"/>
    <property type="match status" value="1"/>
</dbReference>
<proteinExistence type="inferred from homology"/>
<keyword evidence="2 7" id="KW-0349">Heme</keyword>
<dbReference type="GO" id="GO:0016705">
    <property type="term" value="F:oxidoreductase activity, acting on paired donors, with incorporation or reduction of molecular oxygen"/>
    <property type="evidence" value="ECO:0007669"/>
    <property type="project" value="InterPro"/>
</dbReference>
<evidence type="ECO:0000313" key="9">
    <source>
        <dbReference type="Proteomes" id="UP000220629"/>
    </source>
</evidence>
<dbReference type="Pfam" id="PF00067">
    <property type="entry name" value="p450"/>
    <property type="match status" value="1"/>
</dbReference>
<comment type="similarity">
    <text evidence="1 7">Belongs to the cytochrome P450 family.</text>
</comment>
<evidence type="ECO:0000256" key="6">
    <source>
        <dbReference type="ARBA" id="ARBA00023033"/>
    </source>
</evidence>
<dbReference type="Proteomes" id="UP000220629">
    <property type="component" value="Unassembled WGS sequence"/>
</dbReference>
<dbReference type="PANTHER" id="PTHR46696">
    <property type="entry name" value="P450, PUTATIVE (EUROFUNG)-RELATED"/>
    <property type="match status" value="1"/>
</dbReference>
<dbReference type="GO" id="GO:0020037">
    <property type="term" value="F:heme binding"/>
    <property type="evidence" value="ECO:0007669"/>
    <property type="project" value="InterPro"/>
</dbReference>
<dbReference type="EMBL" id="PDDY01000001">
    <property type="protein sequence ID" value="PEH41197.1"/>
    <property type="molecule type" value="Genomic_DNA"/>
</dbReference>
<sequence>MDNTSSSAPRPPPMNFATFSSPAFFADPYPLYAQLRAKGALLELAPNVRVTGDYALIDALLRERRAGKTYLESVRVRYGEERVGMPVFQVLSRMFLMMNPPVHTRLRKLLMKAFNARQIENLREIVEASTHELLDAIAAKPEFDFVADYALPQPLNVICRLLDIPFEDGARLGRAASCVASALDLAPLGEAMLAEANEGALALEAYFEGVIEQRRRQPGTDLVSALISVEDEGETFDEKEVIANVMLLFIAGHETTSNTMGNAMIALFRNPESLAAMTADPALVPGGVAELVRYDSSVQVVVRTVFEDLELEGHALPRGTLLFLLVGASNRDPAVFADPDRLDIRRANAKASLSFGGGIHFCLGARLAQMELETAIGAMLARFPKLSPVDLDRLEWHHRNNLRGVKALPMRTGVN</sequence>